<dbReference type="PROSITE" id="PS00022">
    <property type="entry name" value="EGF_1"/>
    <property type="match status" value="6"/>
</dbReference>
<dbReference type="InterPro" id="IPR000742">
    <property type="entry name" value="EGF"/>
</dbReference>
<feature type="domain" description="EGF-like" evidence="8">
    <location>
        <begin position="946"/>
        <end position="984"/>
    </location>
</feature>
<dbReference type="PROSITE" id="PS01186">
    <property type="entry name" value="EGF_2"/>
    <property type="match status" value="4"/>
</dbReference>
<feature type="compositionally biased region" description="Gly residues" evidence="7">
    <location>
        <begin position="347"/>
        <end position="375"/>
    </location>
</feature>
<proteinExistence type="predicted"/>
<keyword evidence="10" id="KW-1185">Reference proteome</keyword>
<feature type="disulfide bond" evidence="5">
    <location>
        <begin position="1358"/>
        <end position="1367"/>
    </location>
</feature>
<feature type="domain" description="EGF-like" evidence="8">
    <location>
        <begin position="1725"/>
        <end position="1759"/>
    </location>
</feature>
<evidence type="ECO:0000313" key="10">
    <source>
        <dbReference type="Proteomes" id="UP000515135"/>
    </source>
</evidence>
<feature type="disulfide bond" evidence="6">
    <location>
        <begin position="987"/>
        <end position="999"/>
    </location>
</feature>
<feature type="domain" description="EGF-like" evidence="8">
    <location>
        <begin position="1401"/>
        <end position="1434"/>
    </location>
</feature>
<dbReference type="PROSITE" id="PS51051">
    <property type="entry name" value="DSL"/>
    <property type="match status" value="1"/>
</dbReference>
<reference evidence="11" key="1">
    <citation type="submission" date="2025-08" db="UniProtKB">
        <authorList>
            <consortium name="RefSeq"/>
        </authorList>
    </citation>
    <scope>IDENTIFICATION</scope>
    <source>
        <tissue evidence="11">Gonad</tissue>
    </source>
</reference>
<dbReference type="InterPro" id="IPR051216">
    <property type="entry name" value="Teneurin"/>
</dbReference>
<dbReference type="Pfam" id="PF23106">
    <property type="entry name" value="EGF_Teneurin"/>
    <property type="match status" value="2"/>
</dbReference>
<evidence type="ECO:0000256" key="3">
    <source>
        <dbReference type="ARBA" id="ARBA00022737"/>
    </source>
</evidence>
<feature type="domain" description="EGF-like" evidence="8">
    <location>
        <begin position="1069"/>
        <end position="1105"/>
    </location>
</feature>
<dbReference type="KEGG" id="bbel:109486623"/>
<feature type="compositionally biased region" description="Low complexity" evidence="7">
    <location>
        <begin position="376"/>
        <end position="386"/>
    </location>
</feature>
<evidence type="ECO:0000313" key="11">
    <source>
        <dbReference type="RefSeq" id="XP_019646039.1"/>
    </source>
</evidence>
<feature type="compositionally biased region" description="Gly residues" evidence="7">
    <location>
        <begin position="394"/>
        <end position="408"/>
    </location>
</feature>
<name>A0A6P5AID5_BRABE</name>
<dbReference type="PROSITE" id="PS50026">
    <property type="entry name" value="EGF_3"/>
    <property type="match status" value="8"/>
</dbReference>
<dbReference type="Gene3D" id="2.10.25.10">
    <property type="entry name" value="Laminin"/>
    <property type="match status" value="7"/>
</dbReference>
<accession>A0A6P5AID5</accession>
<comment type="caution">
    <text evidence="5">Lacks conserved residue(s) required for the propagation of feature annotation.</text>
</comment>
<organism evidence="10 11">
    <name type="scientific">Branchiostoma belcheri</name>
    <name type="common">Amphioxus</name>
    <dbReference type="NCBI Taxonomy" id="7741"/>
    <lineage>
        <taxon>Eukaryota</taxon>
        <taxon>Metazoa</taxon>
        <taxon>Chordata</taxon>
        <taxon>Cephalochordata</taxon>
        <taxon>Leptocardii</taxon>
        <taxon>Amphioxiformes</taxon>
        <taxon>Branchiostomatidae</taxon>
        <taxon>Branchiostoma</taxon>
    </lineage>
</organism>
<keyword evidence="4 5" id="KW-1015">Disulfide bond</keyword>
<dbReference type="InterPro" id="IPR001774">
    <property type="entry name" value="DSL"/>
</dbReference>
<dbReference type="Proteomes" id="UP000515135">
    <property type="component" value="Unplaced"/>
</dbReference>
<feature type="domain" description="EGF-like" evidence="8">
    <location>
        <begin position="1166"/>
        <end position="1201"/>
    </location>
</feature>
<feature type="disulfide bond" evidence="5">
    <location>
        <begin position="1095"/>
        <end position="1104"/>
    </location>
</feature>
<keyword evidence="2 5" id="KW-0245">EGF-like domain</keyword>
<dbReference type="PANTHER" id="PTHR11219">
    <property type="entry name" value="TENEURIN AND N-ACETYLGLUCOSAMINE-1-PHOSPHODIESTER ALPHA-N-ACETYLGLUCOSAMINIDASE"/>
    <property type="match status" value="1"/>
</dbReference>
<evidence type="ECO:0000256" key="4">
    <source>
        <dbReference type="ARBA" id="ARBA00023157"/>
    </source>
</evidence>
<dbReference type="PANTHER" id="PTHR11219:SF69">
    <property type="entry name" value="TENEURIN-A"/>
    <property type="match status" value="1"/>
</dbReference>
<feature type="disulfide bond" evidence="5">
    <location>
        <begin position="974"/>
        <end position="983"/>
    </location>
</feature>
<dbReference type="Pfam" id="PF25024">
    <property type="entry name" value="EGF_TEN"/>
    <property type="match status" value="2"/>
</dbReference>
<dbReference type="GeneID" id="109486623"/>
<feature type="domain" description="EGF-like" evidence="8">
    <location>
        <begin position="1331"/>
        <end position="1368"/>
    </location>
</feature>
<evidence type="ECO:0000256" key="2">
    <source>
        <dbReference type="ARBA" id="ARBA00022536"/>
    </source>
</evidence>
<dbReference type="Gene3D" id="2.170.300.10">
    <property type="entry name" value="Tie2 ligand-binding domain superfamily"/>
    <property type="match status" value="1"/>
</dbReference>
<feature type="disulfide bond" evidence="5">
    <location>
        <begin position="1617"/>
        <end position="1626"/>
    </location>
</feature>
<dbReference type="PRINTS" id="PR00011">
    <property type="entry name" value="EGFLAMININ"/>
</dbReference>
<evidence type="ECO:0000256" key="1">
    <source>
        <dbReference type="ARBA" id="ARBA00022473"/>
    </source>
</evidence>
<protein>
    <submittedName>
        <fullName evidence="11">Uncharacterized protein LOC109486623</fullName>
    </submittedName>
</protein>
<feature type="domain" description="DSL" evidence="9">
    <location>
        <begin position="972"/>
        <end position="1016"/>
    </location>
</feature>
<keyword evidence="3" id="KW-0677">Repeat</keyword>
<feature type="disulfide bond" evidence="5">
    <location>
        <begin position="950"/>
        <end position="960"/>
    </location>
</feature>
<dbReference type="GO" id="GO:0016020">
    <property type="term" value="C:membrane"/>
    <property type="evidence" value="ECO:0007669"/>
    <property type="project" value="InterPro"/>
</dbReference>
<dbReference type="GO" id="GO:0007154">
    <property type="term" value="P:cell communication"/>
    <property type="evidence" value="ECO:0007669"/>
    <property type="project" value="InterPro"/>
</dbReference>
<feature type="disulfide bond" evidence="6">
    <location>
        <begin position="1007"/>
        <end position="1016"/>
    </location>
</feature>
<feature type="domain" description="EGF-like" evidence="8">
    <location>
        <begin position="1462"/>
        <end position="1499"/>
    </location>
</feature>
<keyword evidence="1" id="KW-0217">Developmental protein</keyword>
<gene>
    <name evidence="11" type="primary">LOC109486623</name>
</gene>
<dbReference type="OrthoDB" id="442731at2759"/>
<evidence type="ECO:0000259" key="8">
    <source>
        <dbReference type="PROSITE" id="PS50026"/>
    </source>
</evidence>
<evidence type="ECO:0000259" key="9">
    <source>
        <dbReference type="PROSITE" id="PS51051"/>
    </source>
</evidence>
<evidence type="ECO:0000256" key="6">
    <source>
        <dbReference type="PROSITE-ProRule" id="PRU00377"/>
    </source>
</evidence>
<dbReference type="SMART" id="SM00181">
    <property type="entry name" value="EGF"/>
    <property type="match status" value="17"/>
</dbReference>
<feature type="disulfide bond" evidence="5">
    <location>
        <begin position="1424"/>
        <end position="1433"/>
    </location>
</feature>
<evidence type="ECO:0000256" key="5">
    <source>
        <dbReference type="PROSITE-ProRule" id="PRU00076"/>
    </source>
</evidence>
<feature type="region of interest" description="Disordered" evidence="7">
    <location>
        <begin position="343"/>
        <end position="441"/>
    </location>
</feature>
<feature type="domain" description="EGF-like" evidence="8">
    <location>
        <begin position="1591"/>
        <end position="1627"/>
    </location>
</feature>
<evidence type="ECO:0000256" key="7">
    <source>
        <dbReference type="SAM" id="MobiDB-lite"/>
    </source>
</evidence>
<feature type="disulfide bond" evidence="5">
    <location>
        <begin position="1170"/>
        <end position="1180"/>
    </location>
</feature>
<dbReference type="RefSeq" id="XP_019646039.1">
    <property type="nucleotide sequence ID" value="XM_019790480.1"/>
</dbReference>
<feature type="disulfide bond" evidence="5">
    <location>
        <begin position="1489"/>
        <end position="1498"/>
    </location>
</feature>
<sequence>MDLSLYKVEMDRMLARGGGSGGSVLIEATNMTGHGEVNVNGGDGNQKGGGGAGGRIGIHIRHQNNYGGKFTAQGGSGGNANVDEVGDGAAGTVYKYESRRGPQYRELKYNPNLNVTVFKPDHSKLKIDNGEKDVDHPAMVMEVNTTFYEFDEIQVEGYSYVHFYHPEEAVNVTVVAHELTGNKKGLIRVQNRQRLFIHIVESTHTYLDAPCSFHVDQGGEVVLPTTVVLLSEMTVLEGRMTGVEELYIERNGELRITGTAHTASLPEEAQWYSDDPFEPYTPGLITAGSLTVNNLGKVTVELTPIHAMFDIGVVEIKDGGVIQIDTHHATINTTALRIERSAEMTSTGGGYDASQGPGAGGTGSGGGYASPGGDGESSSGGSAYGSMILPSDPGSGGGRASGGSGGGHLQIQTGRDVFLDGTISSNGEDGEAQADSGGGSGGTVMINCQQITGHGLVQANGGVGKVLSSHYENGGGSGGRVAIHQRETFSFQGTVEALGAYGRHYGSAGTVYIRETLGDTVYNQLWLDNKGRTCRNHVVIDESGQGNFTFHRVHLVRKACLRTKQLPSGSATVRITLITGDGTGTLTIRNNHIAFIQTDELCTFIPANVVVESGGFLVLPLETTIQSTLQVRGALYGVEHLYVKGTVKFYNSGYSACHNCTLGSGERGQYWFTGVTVLNGGKLEIMRGRTTNLHHYSVQVRTSEYFDVDYGGEVSVGDGVVIYTLDTKVEKIAVMTANGGGYVAERGKRGPGYGSTCSGGHGGGAGHGGRGEFSCAGGTYDAECSPTWVGSGGGDCSEGGGGTGGGAMKVVSSRLLQLEGTLTADGSQASLGGGGGSGGTIWIDGLYMEGWAGTSSTGGDGSSHCYNLCSWSSSCCGTHTGGDGGGGRIRSYSPNSLPKVLRYRRTVKDSSHNSGAGTISEVNTCCSGRGVWQEDSESCTCNDGFTGLGCQVKCDNVGTCNGQGVCDTTGECECNPGFVGYRCEHQCDPTVDCSGNGVCSPYGTCVCDPCHTGSDCSILCSGHGSCDNGHCQCDSCYLGPYCHSECNGKGTCNGGECECIESWRGKLCTIAGCPGQGEDCSGRGICNAYLHECICEPGWKGEDCTVADCPGEPNCYDRGHCNSTTNPPSCQNCQEGWMGPACNNPCVHGVQEPMNSGVCVCEPCWSGKGCNSLCSGHGTCSDDNSTCICDPLSGRRGDVCEVPGCPGIEEDCTGHGDCNSGIHECECYNGWIGIGCHIPDCPGTPDCHRRGFCNTTGETPTCTNCISGWMGPACNDPCVHGVQDPMDSGNCRCYPGWAGLGCNSECSEHGVIVGGRCECDYDTGWKGELCDVPGCPGLFGLDCSGRGGCDSATHQCTCYEGWTGAGCEYADCPGSPDCAGRGMCDGSTSPPVCRNCTQGWMGPACEDPCVHGHQEPMDSGNCVCDSGWVGVGCDSECSGHGTIENGHCVCFYEEGWKGEHCDIPGCPGMSNLDCSGRGECNSALHTCVCHAGWTNIGCEDPDCPGHPDCYNRGTCNALFDPPRCTNCSLGWMGADCNDPCEHGHQEPMDSGNCVCDACYAGRGCTSECSGNGVCENGECRCSDNWRGSLCEIPGCPGEGEDCSGHGECNSVQHKCFCFPGWSGNGCETPDCPGEPDCNNRGYCNGTGRSTPICTNCQEGWMGPACDDPCVHGKQEPMDSGICKCYTCYTGYNCDSECSGNGQCVNGRCECDNWMVGNSFVGELCEQQGCPGEDCNAHGSCNSATQTCTCYPGWMGMTAAFQTAQDHQAAQVMESVYQQYHVRVSVSQTGQGKFATFPASMATTSMAQNASVRTATVV</sequence>